<dbReference type="OrthoDB" id="5174158at2"/>
<comment type="caution">
    <text evidence="1">The sequence shown here is derived from an EMBL/GenBank/DDBJ whole genome shotgun (WGS) entry which is preliminary data.</text>
</comment>
<organism evidence="1 2">
    <name type="scientific">Streptomyces phyllanthi</name>
    <dbReference type="NCBI Taxonomy" id="1803180"/>
    <lineage>
        <taxon>Bacteria</taxon>
        <taxon>Bacillati</taxon>
        <taxon>Actinomycetota</taxon>
        <taxon>Actinomycetes</taxon>
        <taxon>Kitasatosporales</taxon>
        <taxon>Streptomycetaceae</taxon>
        <taxon>Streptomyces</taxon>
    </lineage>
</organism>
<name>A0A5N8W3R0_9ACTN</name>
<gene>
    <name evidence="1" type="ORF">FNH04_12990</name>
</gene>
<dbReference type="RefSeq" id="WP_152783620.1">
    <property type="nucleotide sequence ID" value="NZ_BAABEQ010000008.1"/>
</dbReference>
<dbReference type="EMBL" id="VJZE01000068">
    <property type="protein sequence ID" value="MPY40785.1"/>
    <property type="molecule type" value="Genomic_DNA"/>
</dbReference>
<evidence type="ECO:0000313" key="1">
    <source>
        <dbReference type="EMBL" id="MPY40785.1"/>
    </source>
</evidence>
<keyword evidence="2" id="KW-1185">Reference proteome</keyword>
<dbReference type="Proteomes" id="UP000326979">
    <property type="component" value="Unassembled WGS sequence"/>
</dbReference>
<dbReference type="AlphaFoldDB" id="A0A5N8W3R0"/>
<evidence type="ECO:0000313" key="2">
    <source>
        <dbReference type="Proteomes" id="UP000326979"/>
    </source>
</evidence>
<proteinExistence type="predicted"/>
<accession>A0A5N8W3R0</accession>
<protein>
    <submittedName>
        <fullName evidence="1">Uncharacterized protein</fullName>
    </submittedName>
</protein>
<sequence length="379" mass="41830">MSEQKKPSVLIIDDHPEDQTAAIAVLKHTGLDVEVCLPNKLVDDHLRRADVVAIDQYYEWDLVPHPDEIAYWPQDGLALAAVVSRRLAALKSHAAIVLRTGELGRLAENLPRAARVPLLSAQSGLDWILEKGEDENASPKLHQLAAGASSLRPFIHDQSSWNEGAVWLNLPESAPWSDSALAEVQVCRPPEHVVARYTAGSAWLRWFAHRVLPFPSFLISDLKAATLLGISLREFQSIVSDSESAMGGELRDIVYTGHLSGLVDRRWWRAGIESFVDTALLDSSDDLEVAEALSDYYERLHGSPVTLLPHAHPVVTIDADYAEDGVADAFECVRLAPDLWPVFADEPWALRDDAMDIPDLAAMVSRGDRGRLHSMDVIS</sequence>
<reference evidence="1 2" key="1">
    <citation type="submission" date="2019-07" db="EMBL/GenBank/DDBJ databases">
        <title>New species of Amycolatopsis and Streptomyces.</title>
        <authorList>
            <person name="Duangmal K."/>
            <person name="Teo W.F.A."/>
            <person name="Lipun K."/>
        </authorList>
    </citation>
    <scope>NUCLEOTIDE SEQUENCE [LARGE SCALE GENOMIC DNA]</scope>
    <source>
        <strain evidence="1 2">TISTR 2346</strain>
    </source>
</reference>